<dbReference type="OrthoDB" id="7862063at2759"/>
<evidence type="ECO:0000313" key="3">
    <source>
        <dbReference type="Proteomes" id="UP001153620"/>
    </source>
</evidence>
<sequence>MGEKRSPSAEFLQSWNEFMSDTPITEAELKKPTEVFFRHCLIHILNQLHVDTASYDSMNNEIGSRLRNLRFKLMSSVNYFLSIPTCQKKMDLNYCNLINPTFKVVFNTLRYLLNYTFFVNMMYSSNIVECAKKVVERDNLRTIKNQLRKDIEQAKIEEENCVKQYRDLEKRIPQQNSTIATLQEKEERLKQEIQRIEQDIEKTDMILLELNSRKSGLTENIVNDQEAETIYASRESVERQLCEQEDFILAGRQKLKEHSSTIERLRTITNDMKNIHSEFVFDTSDLKELRKNKINSEGNLNSLKISISQSTAEIESLTQNIKIKQENIIKLNKKKDEIEATIGSKDKENLQILKQQASSLRKLAIKEDELLDIKIRIKHEFELLYKFSSNVIKQMCTSFYDC</sequence>
<keyword evidence="1" id="KW-0175">Coiled coil</keyword>
<evidence type="ECO:0000313" key="2">
    <source>
        <dbReference type="EMBL" id="CAG9797743.1"/>
    </source>
</evidence>
<accession>A0A9N9WLS3</accession>
<evidence type="ECO:0000256" key="1">
    <source>
        <dbReference type="SAM" id="Coils"/>
    </source>
</evidence>
<reference evidence="2" key="2">
    <citation type="submission" date="2022-10" db="EMBL/GenBank/DDBJ databases">
        <authorList>
            <consortium name="ENA_rothamsted_submissions"/>
            <consortium name="culmorum"/>
            <person name="King R."/>
        </authorList>
    </citation>
    <scope>NUCLEOTIDE SEQUENCE</scope>
</reference>
<proteinExistence type="predicted"/>
<keyword evidence="3" id="KW-1185">Reference proteome</keyword>
<reference evidence="2" key="1">
    <citation type="submission" date="2022-01" db="EMBL/GenBank/DDBJ databases">
        <authorList>
            <person name="King R."/>
        </authorList>
    </citation>
    <scope>NUCLEOTIDE SEQUENCE</scope>
</reference>
<dbReference type="Proteomes" id="UP001153620">
    <property type="component" value="Chromosome 1"/>
</dbReference>
<feature type="coiled-coil region" evidence="1">
    <location>
        <begin position="286"/>
        <end position="341"/>
    </location>
</feature>
<protein>
    <submittedName>
        <fullName evidence="2">Uncharacterized protein</fullName>
    </submittedName>
</protein>
<gene>
    <name evidence="2" type="ORF">CHIRRI_LOCUS731</name>
</gene>
<dbReference type="EMBL" id="OU895877">
    <property type="protein sequence ID" value="CAG9797743.1"/>
    <property type="molecule type" value="Genomic_DNA"/>
</dbReference>
<dbReference type="AlphaFoldDB" id="A0A9N9WLS3"/>
<organism evidence="2 3">
    <name type="scientific">Chironomus riparius</name>
    <dbReference type="NCBI Taxonomy" id="315576"/>
    <lineage>
        <taxon>Eukaryota</taxon>
        <taxon>Metazoa</taxon>
        <taxon>Ecdysozoa</taxon>
        <taxon>Arthropoda</taxon>
        <taxon>Hexapoda</taxon>
        <taxon>Insecta</taxon>
        <taxon>Pterygota</taxon>
        <taxon>Neoptera</taxon>
        <taxon>Endopterygota</taxon>
        <taxon>Diptera</taxon>
        <taxon>Nematocera</taxon>
        <taxon>Chironomoidea</taxon>
        <taxon>Chironomidae</taxon>
        <taxon>Chironominae</taxon>
        <taxon>Chironomus</taxon>
    </lineage>
</organism>
<feature type="coiled-coil region" evidence="1">
    <location>
        <begin position="137"/>
        <end position="206"/>
    </location>
</feature>
<name>A0A9N9WLS3_9DIPT</name>